<name>A0AAE3AK89_9FIRM</name>
<evidence type="ECO:0000313" key="3">
    <source>
        <dbReference type="Proteomes" id="UP001198962"/>
    </source>
</evidence>
<dbReference type="InterPro" id="IPR024529">
    <property type="entry name" value="ECF_trnsprt_substrate-spec"/>
</dbReference>
<keyword evidence="3" id="KW-1185">Reference proteome</keyword>
<feature type="transmembrane region" description="Helical" evidence="1">
    <location>
        <begin position="100"/>
        <end position="121"/>
    </location>
</feature>
<feature type="transmembrane region" description="Helical" evidence="1">
    <location>
        <begin position="20"/>
        <end position="41"/>
    </location>
</feature>
<evidence type="ECO:0000256" key="1">
    <source>
        <dbReference type="SAM" id="Phobius"/>
    </source>
</evidence>
<reference evidence="2" key="1">
    <citation type="submission" date="2021-10" db="EMBL/GenBank/DDBJ databases">
        <title>Anaerobic single-cell dispensing facilitates the cultivation of human gut bacteria.</title>
        <authorList>
            <person name="Afrizal A."/>
        </authorList>
    </citation>
    <scope>NUCLEOTIDE SEQUENCE</scope>
    <source>
        <strain evidence="2">CLA-AA-H274</strain>
    </source>
</reference>
<dbReference type="Proteomes" id="UP001198962">
    <property type="component" value="Unassembled WGS sequence"/>
</dbReference>
<feature type="transmembrane region" description="Helical" evidence="1">
    <location>
        <begin position="47"/>
        <end position="67"/>
    </location>
</feature>
<keyword evidence="1" id="KW-0472">Membrane</keyword>
<feature type="transmembrane region" description="Helical" evidence="1">
    <location>
        <begin position="176"/>
        <end position="200"/>
    </location>
</feature>
<evidence type="ECO:0000313" key="2">
    <source>
        <dbReference type="EMBL" id="MCC2163379.1"/>
    </source>
</evidence>
<protein>
    <submittedName>
        <fullName evidence="2">ECF transporter S component</fullName>
    </submittedName>
</protein>
<dbReference type="AlphaFoldDB" id="A0AAE3AK89"/>
<proteinExistence type="predicted"/>
<organism evidence="2 3">
    <name type="scientific">Brotaphodocola catenula</name>
    <dbReference type="NCBI Taxonomy" id="2885361"/>
    <lineage>
        <taxon>Bacteria</taxon>
        <taxon>Bacillati</taxon>
        <taxon>Bacillota</taxon>
        <taxon>Clostridia</taxon>
        <taxon>Lachnospirales</taxon>
        <taxon>Lachnospiraceae</taxon>
        <taxon>Brotaphodocola</taxon>
    </lineage>
</organism>
<feature type="transmembrane region" description="Helical" evidence="1">
    <location>
        <begin position="133"/>
        <end position="156"/>
    </location>
</feature>
<gene>
    <name evidence="2" type="ORF">LKD32_00515</name>
</gene>
<dbReference type="EMBL" id="JAJEPU010000001">
    <property type="protein sequence ID" value="MCC2163379.1"/>
    <property type="molecule type" value="Genomic_DNA"/>
</dbReference>
<comment type="caution">
    <text evidence="2">The sequence shown here is derived from an EMBL/GenBank/DDBJ whole genome shotgun (WGS) entry which is preliminary data.</text>
</comment>
<dbReference type="Pfam" id="PF12822">
    <property type="entry name" value="ECF_trnsprt"/>
    <property type="match status" value="1"/>
</dbReference>
<dbReference type="RefSeq" id="WP_308450285.1">
    <property type="nucleotide sequence ID" value="NZ_JAJEPU010000001.1"/>
</dbReference>
<dbReference type="Gene3D" id="1.10.1760.20">
    <property type="match status" value="1"/>
</dbReference>
<feature type="transmembrane region" description="Helical" evidence="1">
    <location>
        <begin position="74"/>
        <end position="94"/>
    </location>
</feature>
<dbReference type="GO" id="GO:0022857">
    <property type="term" value="F:transmembrane transporter activity"/>
    <property type="evidence" value="ECO:0007669"/>
    <property type="project" value="InterPro"/>
</dbReference>
<keyword evidence="1" id="KW-0812">Transmembrane</keyword>
<sequence>MKAVTKNTITLEQSRSRTSFMVKLAMMVAIIFVMAFSPLGYLRTPGLTITFLTVPVAVGAIILGPVAGAVCGCAFGMTSMIMALTGGSAFSAALLQINPFGLLFTLLVPRILEGWLCGLIFQVVKKVSKNGAFVVASLSCPLLNTLLFMSSLVVFFYNTDYIQNIASGLGAGNPFIFVTLFVGLQGAIEAVVCTLLGSAVSRALAVALRK</sequence>
<accession>A0AAE3AK89</accession>
<keyword evidence="1" id="KW-1133">Transmembrane helix</keyword>